<feature type="domain" description="HD/PDEase" evidence="1">
    <location>
        <begin position="22"/>
        <end position="136"/>
    </location>
</feature>
<dbReference type="SUPFAM" id="SSF109604">
    <property type="entry name" value="HD-domain/PDEase-like"/>
    <property type="match status" value="1"/>
</dbReference>
<sequence>MDSAASENYILDLLGKELSETLFYHGLHHTLDVANAALILAKEEGIEHEESFGLLKTAAFFHDSGFINTYKDHEEEGCRIVRSSLPLFQYTEEQIEIICGMIMATKIPQSPKTHLEKIICDADLDYLGRDDFELIAGTLFQELFIRNLIPDENTWNKIQVKFIGAHYYHTNSAIKKRESRKQEHLNSLLALIKI</sequence>
<evidence type="ECO:0000313" key="3">
    <source>
        <dbReference type="Proteomes" id="UP000304900"/>
    </source>
</evidence>
<dbReference type="Pfam" id="PF01966">
    <property type="entry name" value="HD"/>
    <property type="match status" value="1"/>
</dbReference>
<organism evidence="2 3">
    <name type="scientific">Dyadobacter frigoris</name>
    <dbReference type="NCBI Taxonomy" id="2576211"/>
    <lineage>
        <taxon>Bacteria</taxon>
        <taxon>Pseudomonadati</taxon>
        <taxon>Bacteroidota</taxon>
        <taxon>Cytophagia</taxon>
        <taxon>Cytophagales</taxon>
        <taxon>Spirosomataceae</taxon>
        <taxon>Dyadobacter</taxon>
    </lineage>
</organism>
<evidence type="ECO:0000313" key="2">
    <source>
        <dbReference type="EMBL" id="TKT87480.1"/>
    </source>
</evidence>
<evidence type="ECO:0000259" key="1">
    <source>
        <dbReference type="SMART" id="SM00471"/>
    </source>
</evidence>
<dbReference type="InterPro" id="IPR003607">
    <property type="entry name" value="HD/PDEase_dom"/>
</dbReference>
<name>A0A4U6CSA0_9BACT</name>
<reference evidence="2 3" key="1">
    <citation type="submission" date="2019-05" db="EMBL/GenBank/DDBJ databases">
        <title>Dyadobacter AR-3-8 sp. nov., isolated from arctic soil.</title>
        <authorList>
            <person name="Chaudhary D.K."/>
        </authorList>
    </citation>
    <scope>NUCLEOTIDE SEQUENCE [LARGE SCALE GENOMIC DNA]</scope>
    <source>
        <strain evidence="2 3">AR-3-8</strain>
    </source>
</reference>
<dbReference type="Gene3D" id="1.10.3210.10">
    <property type="entry name" value="Hypothetical protein af1432"/>
    <property type="match status" value="1"/>
</dbReference>
<proteinExistence type="predicted"/>
<protein>
    <submittedName>
        <fullName evidence="2">HD domain-containing protein</fullName>
    </submittedName>
</protein>
<keyword evidence="3" id="KW-1185">Reference proteome</keyword>
<dbReference type="SMART" id="SM00471">
    <property type="entry name" value="HDc"/>
    <property type="match status" value="1"/>
</dbReference>
<dbReference type="OrthoDB" id="5728337at2"/>
<dbReference type="RefSeq" id="WP_137343645.1">
    <property type="nucleotide sequence ID" value="NZ_BSQH01000004.1"/>
</dbReference>
<dbReference type="CDD" id="cd00077">
    <property type="entry name" value="HDc"/>
    <property type="match status" value="1"/>
</dbReference>
<dbReference type="EMBL" id="SZVO01000019">
    <property type="protein sequence ID" value="TKT87480.1"/>
    <property type="molecule type" value="Genomic_DNA"/>
</dbReference>
<dbReference type="InterPro" id="IPR006674">
    <property type="entry name" value="HD_domain"/>
</dbReference>
<dbReference type="AlphaFoldDB" id="A0A4U6CSA0"/>
<dbReference type="Proteomes" id="UP000304900">
    <property type="component" value="Unassembled WGS sequence"/>
</dbReference>
<gene>
    <name evidence="2" type="ORF">FDK13_29635</name>
</gene>
<accession>A0A4U6CSA0</accession>
<comment type="caution">
    <text evidence="2">The sequence shown here is derived from an EMBL/GenBank/DDBJ whole genome shotgun (WGS) entry which is preliminary data.</text>
</comment>